<dbReference type="NCBIfam" id="TIGR02813">
    <property type="entry name" value="omega_3_PfaA"/>
    <property type="match status" value="1"/>
</dbReference>
<evidence type="ECO:0000313" key="7">
    <source>
        <dbReference type="EMBL" id="KYC40471.1"/>
    </source>
</evidence>
<dbReference type="SUPFAM" id="SSF53901">
    <property type="entry name" value="Thiolase-like"/>
    <property type="match status" value="1"/>
</dbReference>
<protein>
    <submittedName>
        <fullName evidence="7">Polyketide synthase</fullName>
    </submittedName>
</protein>
<keyword evidence="8" id="KW-1185">Reference proteome</keyword>
<dbReference type="Pfam" id="PF00698">
    <property type="entry name" value="Acyl_transf_1"/>
    <property type="match status" value="1"/>
</dbReference>
<dbReference type="InterPro" id="IPR004432">
    <property type="entry name" value="Omega_3_polyunsat_FA_synth"/>
</dbReference>
<dbReference type="Pfam" id="PF00109">
    <property type="entry name" value="ketoacyl-synt"/>
    <property type="match status" value="1"/>
</dbReference>
<evidence type="ECO:0000259" key="6">
    <source>
        <dbReference type="PROSITE" id="PS52004"/>
    </source>
</evidence>
<dbReference type="InterPro" id="IPR036736">
    <property type="entry name" value="ACP-like_sf"/>
</dbReference>
<evidence type="ECO:0000259" key="5">
    <source>
        <dbReference type="PROSITE" id="PS50075"/>
    </source>
</evidence>
<dbReference type="Pfam" id="PF02801">
    <property type="entry name" value="Ketoacyl-synt_C"/>
    <property type="match status" value="1"/>
</dbReference>
<feature type="domain" description="Ketosynthase family 3 (KS3)" evidence="6">
    <location>
        <begin position="22"/>
        <end position="480"/>
    </location>
</feature>
<dbReference type="Gene3D" id="3.40.366.10">
    <property type="entry name" value="Malonyl-Coenzyme A Acyl Carrier Protein, domain 2"/>
    <property type="match status" value="1"/>
</dbReference>
<evidence type="ECO:0000313" key="8">
    <source>
        <dbReference type="Proteomes" id="UP000076925"/>
    </source>
</evidence>
<feature type="region of interest" description="Disordered" evidence="4">
    <location>
        <begin position="1"/>
        <end position="20"/>
    </location>
</feature>
<dbReference type="Proteomes" id="UP000076925">
    <property type="component" value="Unassembled WGS sequence"/>
</dbReference>
<feature type="compositionally biased region" description="Polar residues" evidence="4">
    <location>
        <begin position="1246"/>
        <end position="1259"/>
    </location>
</feature>
<keyword evidence="1" id="KW-0596">Phosphopantetheine</keyword>
<accession>A0A139X6Z2</accession>
<dbReference type="Gene3D" id="3.40.47.10">
    <property type="match status" value="1"/>
</dbReference>
<dbReference type="InterPro" id="IPR014031">
    <property type="entry name" value="Ketoacyl_synth_C"/>
</dbReference>
<dbReference type="InterPro" id="IPR009081">
    <property type="entry name" value="PP-bd_ACP"/>
</dbReference>
<dbReference type="InterPro" id="IPR014030">
    <property type="entry name" value="Ketoacyl_synth_N"/>
</dbReference>
<dbReference type="PROSITE" id="PS00606">
    <property type="entry name" value="KS3_1"/>
    <property type="match status" value="1"/>
</dbReference>
<dbReference type="SMART" id="SM00825">
    <property type="entry name" value="PKS_KS"/>
    <property type="match status" value="1"/>
</dbReference>
<name>A0A139X6Z2_9CYAN</name>
<reference evidence="7 8" key="1">
    <citation type="journal article" date="2013" name="Genome Biol. Evol.">
        <title>Genomes of Stigonematalean cyanobacteria (subsection V) and the evolution of oxygenic photosynthesis from prokaryotes to plastids.</title>
        <authorList>
            <person name="Dagan T."/>
            <person name="Roettger M."/>
            <person name="Stucken K."/>
            <person name="Landan G."/>
            <person name="Koch R."/>
            <person name="Major P."/>
            <person name="Gould S.B."/>
            <person name="Goremykin V.V."/>
            <person name="Rippka R."/>
            <person name="Tandeau de Marsac N."/>
            <person name="Gugger M."/>
            <person name="Lockhart P.J."/>
            <person name="Allen J.F."/>
            <person name="Brune I."/>
            <person name="Maus I."/>
            <person name="Puhler A."/>
            <person name="Martin W.F."/>
        </authorList>
    </citation>
    <scope>NUCLEOTIDE SEQUENCE [LARGE SCALE GENOMIC DNA]</scope>
    <source>
        <strain evidence="7 8">PCC 7110</strain>
    </source>
</reference>
<feature type="domain" description="Carrier" evidence="5">
    <location>
        <begin position="1303"/>
        <end position="1383"/>
    </location>
</feature>
<dbReference type="InterPro" id="IPR020841">
    <property type="entry name" value="PKS_Beta-ketoAc_synthase_dom"/>
</dbReference>
<dbReference type="PROSITE" id="PS51257">
    <property type="entry name" value="PROKAR_LIPOPROTEIN"/>
    <property type="match status" value="1"/>
</dbReference>
<evidence type="ECO:0000256" key="1">
    <source>
        <dbReference type="ARBA" id="ARBA00022450"/>
    </source>
</evidence>
<feature type="region of interest" description="Disordered" evidence="4">
    <location>
        <begin position="1242"/>
        <end position="1306"/>
    </location>
</feature>
<dbReference type="Pfam" id="PF16197">
    <property type="entry name" value="KAsynt_C_assoc"/>
    <property type="match status" value="1"/>
</dbReference>
<keyword evidence="3" id="KW-0808">Transferase</keyword>
<dbReference type="RefSeq" id="WP_051077101.1">
    <property type="nucleotide sequence ID" value="NZ_KQ976354.1"/>
</dbReference>
<proteinExistence type="predicted"/>
<dbReference type="SUPFAM" id="SSF55048">
    <property type="entry name" value="Probable ACP-binding domain of malonyl-CoA ACP transacylase"/>
    <property type="match status" value="1"/>
</dbReference>
<gene>
    <name evidence="7" type="ORF">WA1_26465</name>
</gene>
<organism evidence="7 8">
    <name type="scientific">Scytonema hofmannii PCC 7110</name>
    <dbReference type="NCBI Taxonomy" id="128403"/>
    <lineage>
        <taxon>Bacteria</taxon>
        <taxon>Bacillati</taxon>
        <taxon>Cyanobacteriota</taxon>
        <taxon>Cyanophyceae</taxon>
        <taxon>Nostocales</taxon>
        <taxon>Scytonemataceae</taxon>
        <taxon>Scytonema</taxon>
    </lineage>
</organism>
<dbReference type="InterPro" id="IPR014043">
    <property type="entry name" value="Acyl_transferase_dom"/>
</dbReference>
<dbReference type="SUPFAM" id="SSF47336">
    <property type="entry name" value="ACP-like"/>
    <property type="match status" value="1"/>
</dbReference>
<dbReference type="PROSITE" id="PS52004">
    <property type="entry name" value="KS3_2"/>
    <property type="match status" value="1"/>
</dbReference>
<evidence type="ECO:0000256" key="2">
    <source>
        <dbReference type="ARBA" id="ARBA00022553"/>
    </source>
</evidence>
<sequence length="1394" mass="152058">MDRNISQEQPQTEKPSSYQRQQVPIAIVGMSCFFPKAKNLQEYWNNIVGKVDCITDVPPSRWDIKDYYDPDPKAPDKTYCKRGGFLPDIEFNPMEFGLPPSILEATDIAQLLSLIVAKAAMEDAGYGESRNFSRERTGVVLGIVGGCMQLIVPLTTRLQYPVWEKVLSSSGLSEEDTQKIIEKMKLAYVGWEENSFPGWLANVVAGRIANRLDLGGMNCVVDAACASSLVSIKMAMSELIEGRSDMMIAGGVEADASAFNYMCFSKTPASSKKEFLNPFDVTSDGMMIGEGIGMLVLKRLEDAERDGDRIYAVIKGVGTGSDGRYKSIYAPRPEGQVRTLRRAYEDADISPTSVGLLEAHGTGTPAGDLCEVTALKEVFSENNPNQQHIALGSVKSQIGHTKAAAGAASLIKAALALHHKILPPTLNVTQPNPKFKLEESPFYLNTESRPWFQTEPGTPRRAAVSSFGFGGTNYHVVLEEHTSEHQDAYRLHSVPQSILLWAESPEQLLEKCETVYSQLKSDRSDRYYTELLNSCKSVAPVASARVGFVATSQDEAGELLQTAIHQLKKQLHSASWEHPRGVYYRKTGLSLQGKVVALFPGQGSQYLNMGLKLANNFPVLRQVYNSLDNLFIQDGLQPLTQVVFPNPTFDSDRKASDIQKLQQTENAQPAIGALSAGLYKILKQAGFQPDFVAGHSFGELTALWAAEILSDADYCYLVKARGQAMSSPHNGADCDAGTMLAVNGDVQSILNIIKPLSHLSIANYNSPNQVVLSGAKPEIAVIQQILTKRGFSVTPLPVSAAFHSRFVNHASKPFSKAIESVTFNSPKIRVYSNTTGEAYASDSETIKTTLEAHLLKSVRFTQEIENLYAAGGYCFVEIGPRQILTNFVKSILGDRPHLAIALNPSREKDSDLQLRQAMMQLRVAGLPLQDLDPYQIEPSTVGTAKSSPLNIVLSGSNYVSEKTKTAFEQALQDGHKIGAPVAHPEMIPVAANLNTEEIISWEIPEATPSATKINAEIISSEISEIDHAECVAITINKDVMSWELPEATDSDTDAILTQTIATTSQYAFADTPNSTNFQTIVPIIETNNMLQPMTQPSSNLQGTNGTVEKILLHFYSHQSDVLRVHEQYLQSHAESSRSFFQLMQQYNQPQLTSHNNSHWVEFAPEVTPTNAPQANLVANEVSKTDAHSAVTQTIEQDNKPQTSDKLGTACAKGDKPGTACAKSDKLGTACAKGDRTLAFTAPVAQPQATPVKTSDTLLTQPDREPKSPSTTVAAPVEYIPTPVPQTSPSPQVETLTPSSVESGDDPSVTQALLETISNKTGYPTEMLEMEMDLEADLGIDSIKRVEIIGAMQNQFPNLPRLSPDELGEHLTIGKIGSYLSKKLAEAKKKCLSHA</sequence>
<feature type="compositionally biased region" description="Polar residues" evidence="4">
    <location>
        <begin position="1293"/>
        <end position="1306"/>
    </location>
</feature>
<dbReference type="InterPro" id="IPR052568">
    <property type="entry name" value="PKS-FAS_Synthase"/>
</dbReference>
<dbReference type="PANTHER" id="PTHR43074:SF1">
    <property type="entry name" value="BETA-KETOACYL SYNTHASE FAMILY PROTEIN-RELATED"/>
    <property type="match status" value="1"/>
</dbReference>
<dbReference type="Gene3D" id="3.30.70.250">
    <property type="entry name" value="Malonyl-CoA ACP transacylase, ACP-binding"/>
    <property type="match status" value="1"/>
</dbReference>
<dbReference type="CDD" id="cd00833">
    <property type="entry name" value="PKS"/>
    <property type="match status" value="1"/>
</dbReference>
<keyword evidence="2" id="KW-0597">Phosphoprotein</keyword>
<dbReference type="InterPro" id="IPR016039">
    <property type="entry name" value="Thiolase-like"/>
</dbReference>
<dbReference type="GO" id="GO:0006633">
    <property type="term" value="P:fatty acid biosynthetic process"/>
    <property type="evidence" value="ECO:0007669"/>
    <property type="project" value="InterPro"/>
</dbReference>
<dbReference type="EMBL" id="ANNX02000028">
    <property type="protein sequence ID" value="KYC40471.1"/>
    <property type="molecule type" value="Genomic_DNA"/>
</dbReference>
<dbReference type="STRING" id="128403.WA1_26465"/>
<dbReference type="InterPro" id="IPR001227">
    <property type="entry name" value="Ac_transferase_dom_sf"/>
</dbReference>
<dbReference type="PROSITE" id="PS50075">
    <property type="entry name" value="CARRIER"/>
    <property type="match status" value="1"/>
</dbReference>
<dbReference type="Pfam" id="PF00550">
    <property type="entry name" value="PP-binding"/>
    <property type="match status" value="1"/>
</dbReference>
<dbReference type="GO" id="GO:0004315">
    <property type="term" value="F:3-oxoacyl-[acyl-carrier-protein] synthase activity"/>
    <property type="evidence" value="ECO:0007669"/>
    <property type="project" value="InterPro"/>
</dbReference>
<dbReference type="InterPro" id="IPR016035">
    <property type="entry name" value="Acyl_Trfase/lysoPLipase"/>
</dbReference>
<dbReference type="SUPFAM" id="SSF52151">
    <property type="entry name" value="FabD/lysophospholipase-like"/>
    <property type="match status" value="1"/>
</dbReference>
<evidence type="ECO:0000256" key="4">
    <source>
        <dbReference type="SAM" id="MobiDB-lite"/>
    </source>
</evidence>
<dbReference type="Gene3D" id="1.10.1200.10">
    <property type="entry name" value="ACP-like"/>
    <property type="match status" value="1"/>
</dbReference>
<dbReference type="InterPro" id="IPR016036">
    <property type="entry name" value="Malonyl_transacylase_ACP-bd"/>
</dbReference>
<dbReference type="PANTHER" id="PTHR43074">
    <property type="entry name" value="OMEGA-3 POLYUNSATURATED FATTY ACID SYNTHASE PFAB-RELATED"/>
    <property type="match status" value="1"/>
</dbReference>
<dbReference type="OrthoDB" id="499075at2"/>
<evidence type="ECO:0000256" key="3">
    <source>
        <dbReference type="ARBA" id="ARBA00022679"/>
    </source>
</evidence>
<dbReference type="InterPro" id="IPR018201">
    <property type="entry name" value="Ketoacyl_synth_AS"/>
</dbReference>
<comment type="caution">
    <text evidence="7">The sequence shown here is derived from an EMBL/GenBank/DDBJ whole genome shotgun (WGS) entry which is preliminary data.</text>
</comment>
<dbReference type="InterPro" id="IPR032821">
    <property type="entry name" value="PKS_assoc"/>
</dbReference>
<dbReference type="SMART" id="SM00827">
    <property type="entry name" value="PKS_AT"/>
    <property type="match status" value="1"/>
</dbReference>